<feature type="transmembrane region" description="Helical" evidence="2">
    <location>
        <begin position="361"/>
        <end position="382"/>
    </location>
</feature>
<keyword evidence="2" id="KW-1133">Transmembrane helix</keyword>
<evidence type="ECO:0000256" key="2">
    <source>
        <dbReference type="SAM" id="Phobius"/>
    </source>
</evidence>
<reference evidence="3 4" key="1">
    <citation type="submission" date="2019-10" db="EMBL/GenBank/DDBJ databases">
        <authorList>
            <person name="Palmer J.M."/>
        </authorList>
    </citation>
    <scope>NUCLEOTIDE SEQUENCE [LARGE SCALE GENOMIC DNA]</scope>
    <source>
        <strain evidence="3 4">TWF718</strain>
    </source>
</reference>
<feature type="region of interest" description="Disordered" evidence="1">
    <location>
        <begin position="1"/>
        <end position="41"/>
    </location>
</feature>
<feature type="compositionally biased region" description="Basic and acidic residues" evidence="1">
    <location>
        <begin position="393"/>
        <end position="405"/>
    </location>
</feature>
<comment type="caution">
    <text evidence="3">The sequence shown here is derived from an EMBL/GenBank/DDBJ whole genome shotgun (WGS) entry which is preliminary data.</text>
</comment>
<keyword evidence="4" id="KW-1185">Reference proteome</keyword>
<feature type="region of interest" description="Disordered" evidence="1">
    <location>
        <begin position="291"/>
        <end position="354"/>
    </location>
</feature>
<feature type="region of interest" description="Disordered" evidence="1">
    <location>
        <begin position="393"/>
        <end position="417"/>
    </location>
</feature>
<dbReference type="Proteomes" id="UP001313282">
    <property type="component" value="Unassembled WGS sequence"/>
</dbReference>
<gene>
    <name evidence="3" type="ORF">TWF718_005783</name>
</gene>
<accession>A0AAN8RJP5</accession>
<evidence type="ECO:0000313" key="3">
    <source>
        <dbReference type="EMBL" id="KAK6347963.1"/>
    </source>
</evidence>
<feature type="compositionally biased region" description="Acidic residues" evidence="1">
    <location>
        <begin position="406"/>
        <end position="417"/>
    </location>
</feature>
<evidence type="ECO:0000256" key="1">
    <source>
        <dbReference type="SAM" id="MobiDB-lite"/>
    </source>
</evidence>
<dbReference type="AlphaFoldDB" id="A0AAN8RJP5"/>
<dbReference type="EMBL" id="JAVHNR010000003">
    <property type="protein sequence ID" value="KAK6347963.1"/>
    <property type="molecule type" value="Genomic_DNA"/>
</dbReference>
<sequence>MSLILRVSGVKYRGTQGAGKKPGPHQEPPADPDSFPEHSEGDRFSRIPQWFAVSEVPPQYADPSGYMLMVTIGDSVTTYANALGVQPWVTDVLKKVLHWRYINHDRTLDINFSRHDDRERLAEEINITFRNYATNLHYLLRNGAVPPEKFDSKMKQYQAMVELSTKIYKIGSYRVSGYLLYKIGERLMEEIIQERLAIDAGLIDAASVVPGHPAQDVPMIVFPRLKLTFKDTSINITHQLRTHNASFPANSTSRCPVYSASKNCKYAPGAVSIKPAVLITVKIKRCRTARTLRRPPTTPPRPLPKVNCPGSMQPAKSHNRQMWPPHQQLPLLKRVPLGDWDSTKNSTRSPDSWDPQARTTLVVVTLWALVGVGIGLVFWALWRRENARAMARQREENNRAVRGDGGDDDDDIPLETV</sequence>
<evidence type="ECO:0000313" key="4">
    <source>
        <dbReference type="Proteomes" id="UP001313282"/>
    </source>
</evidence>
<keyword evidence="2" id="KW-0472">Membrane</keyword>
<keyword evidence="2" id="KW-0812">Transmembrane</keyword>
<name>A0AAN8RJP5_9PEZI</name>
<protein>
    <submittedName>
        <fullName evidence="3">Uncharacterized protein</fullName>
    </submittedName>
</protein>
<organism evidence="3 4">
    <name type="scientific">Orbilia javanica</name>
    <dbReference type="NCBI Taxonomy" id="47235"/>
    <lineage>
        <taxon>Eukaryota</taxon>
        <taxon>Fungi</taxon>
        <taxon>Dikarya</taxon>
        <taxon>Ascomycota</taxon>
        <taxon>Pezizomycotina</taxon>
        <taxon>Orbiliomycetes</taxon>
        <taxon>Orbiliales</taxon>
        <taxon>Orbiliaceae</taxon>
        <taxon>Orbilia</taxon>
    </lineage>
</organism>
<proteinExistence type="predicted"/>